<gene>
    <name evidence="2" type="ORF">A4V15_05540</name>
</gene>
<evidence type="ECO:0000313" key="2">
    <source>
        <dbReference type="EMBL" id="OAN26621.1"/>
    </source>
</evidence>
<comment type="caution">
    <text evidence="2">The sequence shown here is derived from an EMBL/GenBank/DDBJ whole genome shotgun (WGS) entry which is preliminary data.</text>
</comment>
<proteinExistence type="predicted"/>
<accession>A0A178LB38</accession>
<name>A0A178LB38_9PSED</name>
<evidence type="ECO:0000313" key="3">
    <source>
        <dbReference type="Proteomes" id="UP000078356"/>
    </source>
</evidence>
<evidence type="ECO:0000259" key="1">
    <source>
        <dbReference type="SMART" id="SM00953"/>
    </source>
</evidence>
<feature type="domain" description="RES" evidence="1">
    <location>
        <begin position="82"/>
        <end position="210"/>
    </location>
</feature>
<dbReference type="SMART" id="SM00953">
    <property type="entry name" value="RES"/>
    <property type="match status" value="1"/>
</dbReference>
<dbReference type="AlphaFoldDB" id="A0A178LB38"/>
<sequence>MVKLEDLPLLADERLQGHRLVNSKFPPIHLFDDVANAEDFAVLHQLQVLTNPRLQNELGRLELIPREQIPFGISGCSYATAPFTHVNPEGSRFSDGTFGVLYLADHPDTALAEVRYHQQAYWSKVPALKYERFVFRNLSVSFSEEGFRDALVLEATDALYHPADYGAARSLGAAAKRAGCPGLRYRSVRRPGNHCWALLTPGRISAVVQAAPVEMIWNGGIISVNRLTAVPGEPT</sequence>
<reference evidence="2 3" key="1">
    <citation type="submission" date="2016-04" db="EMBL/GenBank/DDBJ databases">
        <title>Draft Genome Sequences of Staphylococcus capitis Strain H36, S. capitis Strain H65, S. cohnii Strain H62, S. hominis Strain H69, Mycobacterium iranicum Strain H39, Plantibacter sp. Strain H53, Pseudomonas oryzihabitans Strain H72, and Microbacterium sp. Strain H83, isolated from residential settings.</title>
        <authorList>
            <person name="Lymperopoulou D."/>
            <person name="Adams R.I."/>
            <person name="Lindow S."/>
            <person name="Coil D.A."/>
            <person name="Jospin G."/>
            <person name="Eisen J.A."/>
        </authorList>
    </citation>
    <scope>NUCLEOTIDE SEQUENCE [LARGE SCALE GENOMIC DNA]</scope>
    <source>
        <strain evidence="2 3">H72</strain>
    </source>
</reference>
<organism evidence="2 3">
    <name type="scientific">Pseudomonas oryzihabitans</name>
    <dbReference type="NCBI Taxonomy" id="47885"/>
    <lineage>
        <taxon>Bacteria</taxon>
        <taxon>Pseudomonadati</taxon>
        <taxon>Pseudomonadota</taxon>
        <taxon>Gammaproteobacteria</taxon>
        <taxon>Pseudomonadales</taxon>
        <taxon>Pseudomonadaceae</taxon>
        <taxon>Pseudomonas</taxon>
    </lineage>
</organism>
<dbReference type="RefSeq" id="WP_064308732.1">
    <property type="nucleotide sequence ID" value="NZ_LWCR01000034.1"/>
</dbReference>
<protein>
    <recommendedName>
        <fullName evidence="1">RES domain-containing protein</fullName>
    </recommendedName>
</protein>
<dbReference type="EMBL" id="LWCR01000034">
    <property type="protein sequence ID" value="OAN26621.1"/>
    <property type="molecule type" value="Genomic_DNA"/>
</dbReference>
<dbReference type="OrthoDB" id="9795903at2"/>
<dbReference type="Proteomes" id="UP000078356">
    <property type="component" value="Unassembled WGS sequence"/>
</dbReference>
<dbReference type="Pfam" id="PF08808">
    <property type="entry name" value="RES"/>
    <property type="match status" value="1"/>
</dbReference>
<dbReference type="InterPro" id="IPR014914">
    <property type="entry name" value="RES_dom"/>
</dbReference>